<evidence type="ECO:0008006" key="2">
    <source>
        <dbReference type="Google" id="ProtNLM"/>
    </source>
</evidence>
<dbReference type="CDD" id="cd09272">
    <property type="entry name" value="RNase_HI_RT_Ty1"/>
    <property type="match status" value="1"/>
</dbReference>
<name>A0A6L2LB30_TANCI</name>
<comment type="caution">
    <text evidence="1">The sequence shown here is derived from an EMBL/GenBank/DDBJ whole genome shotgun (WGS) entry which is preliminary data.</text>
</comment>
<organism evidence="1">
    <name type="scientific">Tanacetum cinerariifolium</name>
    <name type="common">Dalmatian daisy</name>
    <name type="synonym">Chrysanthemum cinerariifolium</name>
    <dbReference type="NCBI Taxonomy" id="118510"/>
    <lineage>
        <taxon>Eukaryota</taxon>
        <taxon>Viridiplantae</taxon>
        <taxon>Streptophyta</taxon>
        <taxon>Embryophyta</taxon>
        <taxon>Tracheophyta</taxon>
        <taxon>Spermatophyta</taxon>
        <taxon>Magnoliopsida</taxon>
        <taxon>eudicotyledons</taxon>
        <taxon>Gunneridae</taxon>
        <taxon>Pentapetalae</taxon>
        <taxon>asterids</taxon>
        <taxon>campanulids</taxon>
        <taxon>Asterales</taxon>
        <taxon>Asteraceae</taxon>
        <taxon>Asteroideae</taxon>
        <taxon>Anthemideae</taxon>
        <taxon>Anthemidinae</taxon>
        <taxon>Tanacetum</taxon>
    </lineage>
</organism>
<dbReference type="PANTHER" id="PTHR11439:SF509">
    <property type="entry name" value="RNA-DIRECTED DNA POLYMERASE"/>
    <property type="match status" value="1"/>
</dbReference>
<accession>A0A6L2LB30</accession>
<sequence length="461" mass="52584">MADSVWIEAMQEELYQFDTLQVWELVDKPFGKSVIRLKWLWENKKEDQTVIHNKARLVAKSTQVFSNLSDGHENGISKWSTKGGGLCCTTGLVFDPDHPEKVYQLRKALYRLNQAPRAWYDELFKFLTSKGFTKGFQIYQSPSGIFINQAKYTLEILHKHGMEKGQSIGTPMAMKPKLDADLNGNPVDQTNYHSKIGSLMYLTSRRPEIVQALFRADHAGCIDTRKSTSGGIQFLGDKLVSWMLKKQNCTTMSSAKAGYVVLSASFLRYDGDECDKGIMPTKIELTLEQSQQGAINDILFLGDKLVSWMSKKQDCTVMSLAKAGSYALSWKPCQGESLNLPDYRAMVLMVKRNRGEHLIRRFVGRGNEPDSRNPGFHEDHYDNLLLTKETESEPIIWDIGDEEEDYSLVNKYPSFQEEPIVLMEEESCLVCDIDNKEEESMPIYDTNIKDVIEKEEGFVRK</sequence>
<dbReference type="PANTHER" id="PTHR11439">
    <property type="entry name" value="GAG-POL-RELATED RETROTRANSPOSON"/>
    <property type="match status" value="1"/>
</dbReference>
<dbReference type="EMBL" id="BKCJ010003985">
    <property type="protein sequence ID" value="GEU58340.1"/>
    <property type="molecule type" value="Genomic_DNA"/>
</dbReference>
<proteinExistence type="predicted"/>
<evidence type="ECO:0000313" key="1">
    <source>
        <dbReference type="EMBL" id="GEU58340.1"/>
    </source>
</evidence>
<reference evidence="1" key="1">
    <citation type="journal article" date="2019" name="Sci. Rep.">
        <title>Draft genome of Tanacetum cinerariifolium, the natural source of mosquito coil.</title>
        <authorList>
            <person name="Yamashiro T."/>
            <person name="Shiraishi A."/>
            <person name="Satake H."/>
            <person name="Nakayama K."/>
        </authorList>
    </citation>
    <scope>NUCLEOTIDE SEQUENCE</scope>
</reference>
<protein>
    <recommendedName>
        <fullName evidence="2">Reverse transcriptase Ty1/copia-type domain-containing protein</fullName>
    </recommendedName>
</protein>
<dbReference type="AlphaFoldDB" id="A0A6L2LB30"/>
<gene>
    <name evidence="1" type="ORF">Tci_030318</name>
</gene>